<dbReference type="AlphaFoldDB" id="A0A0C9WS12"/>
<reference evidence="2" key="2">
    <citation type="submission" date="2015-01" db="EMBL/GenBank/DDBJ databases">
        <title>Evolutionary Origins and Diversification of the Mycorrhizal Mutualists.</title>
        <authorList>
            <consortium name="DOE Joint Genome Institute"/>
            <consortium name="Mycorrhizal Genomics Consortium"/>
            <person name="Kohler A."/>
            <person name="Kuo A."/>
            <person name="Nagy L.G."/>
            <person name="Floudas D."/>
            <person name="Copeland A."/>
            <person name="Barry K.W."/>
            <person name="Cichocki N."/>
            <person name="Veneault-Fourrey C."/>
            <person name="LaButti K."/>
            <person name="Lindquist E.A."/>
            <person name="Lipzen A."/>
            <person name="Lundell T."/>
            <person name="Morin E."/>
            <person name="Murat C."/>
            <person name="Riley R."/>
            <person name="Ohm R."/>
            <person name="Sun H."/>
            <person name="Tunlid A."/>
            <person name="Henrissat B."/>
            <person name="Grigoriev I.V."/>
            <person name="Hibbett D.S."/>
            <person name="Martin F."/>
        </authorList>
    </citation>
    <scope>NUCLEOTIDE SEQUENCE [LARGE SCALE GENOMIC DNA]</scope>
    <source>
        <strain evidence="2">LaAM-08-1</strain>
    </source>
</reference>
<evidence type="ECO:0000313" key="2">
    <source>
        <dbReference type="Proteomes" id="UP000054477"/>
    </source>
</evidence>
<proteinExistence type="predicted"/>
<accession>A0A0C9WS12</accession>
<keyword evidence="2" id="KW-1185">Reference proteome</keyword>
<feature type="non-terminal residue" evidence="1">
    <location>
        <position position="70"/>
    </location>
</feature>
<dbReference type="Proteomes" id="UP000054477">
    <property type="component" value="Unassembled WGS sequence"/>
</dbReference>
<evidence type="ECO:0000313" key="1">
    <source>
        <dbReference type="EMBL" id="KIJ90768.1"/>
    </source>
</evidence>
<name>A0A0C9WS12_9AGAR</name>
<reference evidence="1 2" key="1">
    <citation type="submission" date="2014-04" db="EMBL/GenBank/DDBJ databases">
        <authorList>
            <consortium name="DOE Joint Genome Institute"/>
            <person name="Kuo A."/>
            <person name="Kohler A."/>
            <person name="Nagy L.G."/>
            <person name="Floudas D."/>
            <person name="Copeland A."/>
            <person name="Barry K.W."/>
            <person name="Cichocki N."/>
            <person name="Veneault-Fourrey C."/>
            <person name="LaButti K."/>
            <person name="Lindquist E.A."/>
            <person name="Lipzen A."/>
            <person name="Lundell T."/>
            <person name="Morin E."/>
            <person name="Murat C."/>
            <person name="Sun H."/>
            <person name="Tunlid A."/>
            <person name="Henrissat B."/>
            <person name="Grigoriev I.V."/>
            <person name="Hibbett D.S."/>
            <person name="Martin F."/>
            <person name="Nordberg H.P."/>
            <person name="Cantor M.N."/>
            <person name="Hua S.X."/>
        </authorList>
    </citation>
    <scope>NUCLEOTIDE SEQUENCE [LARGE SCALE GENOMIC DNA]</scope>
    <source>
        <strain evidence="1 2">LaAM-08-1</strain>
    </source>
</reference>
<dbReference type="HOGENOM" id="CLU_2764765_0_0_1"/>
<gene>
    <name evidence="1" type="ORF">K443DRAFT_686548</name>
</gene>
<sequence>MLSTSIKSVLINVSAYWGMLVTASTHLEGSPLGLPFPLMIDILNVNHPRKTLPIIEACVVCESGFYVERW</sequence>
<dbReference type="EMBL" id="KN839115">
    <property type="protein sequence ID" value="KIJ90768.1"/>
    <property type="molecule type" value="Genomic_DNA"/>
</dbReference>
<organism evidence="1 2">
    <name type="scientific">Laccaria amethystina LaAM-08-1</name>
    <dbReference type="NCBI Taxonomy" id="1095629"/>
    <lineage>
        <taxon>Eukaryota</taxon>
        <taxon>Fungi</taxon>
        <taxon>Dikarya</taxon>
        <taxon>Basidiomycota</taxon>
        <taxon>Agaricomycotina</taxon>
        <taxon>Agaricomycetes</taxon>
        <taxon>Agaricomycetidae</taxon>
        <taxon>Agaricales</taxon>
        <taxon>Agaricineae</taxon>
        <taxon>Hydnangiaceae</taxon>
        <taxon>Laccaria</taxon>
    </lineage>
</organism>
<protein>
    <submittedName>
        <fullName evidence="1">Uncharacterized protein</fullName>
    </submittedName>
</protein>